<keyword evidence="9 11" id="KW-0472">Membrane</keyword>
<feature type="signal peptide" evidence="13">
    <location>
        <begin position="1"/>
        <end position="25"/>
    </location>
</feature>
<keyword evidence="8 12" id="KW-0798">TonB box</keyword>
<dbReference type="Pfam" id="PF00593">
    <property type="entry name" value="TonB_dep_Rec_b-barrel"/>
    <property type="match status" value="1"/>
</dbReference>
<dbReference type="PANTHER" id="PTHR32552:SF81">
    <property type="entry name" value="TONB-DEPENDENT OUTER MEMBRANE RECEPTOR"/>
    <property type="match status" value="1"/>
</dbReference>
<evidence type="ECO:0000256" key="9">
    <source>
        <dbReference type="ARBA" id="ARBA00023136"/>
    </source>
</evidence>
<sequence>MNINKKPLNAAIALALISMANSTLAAQEQSTKKEGLEVIQVTAQKRVQNLQELPTAVTVFNAQALADKGITDVEDLSVYTPNMQISETPGGSTGATIAIRGSVTINPAVTWEPTTGVYIDGVFVSKNVGGLFDVAAIERVEVLRGPQGTLYGKNTIGGALNIVTRKPSGEFTGEVRVGAGNYGMTDVYVTADSAQINDKLSFNFTANKKQRDGFYDNLSTSSDIDKFKELDSTSLRFGALYEHSDNLEFYYTYDSSNKKNTPPLGQVYIAGAMPEDTKDRQESAALDGAIFDRSKSSGHALTVTWQQSNNLTIKSITALREIDYDDGNDYDGADFLGFHTYRHVEHEQVSQELQFIIGDIDNLTYVAGLFYFKEESDVNNPYVLGFGTVNNYYGVESTSVAAYGNVEYRLSDKLMLAGGLRWTTEEKSFYIEHPDDFSFAYFFPLPYTTAGDTWNNTSAMASLNYELADNIHSYVKVSQGWKAGGFNGEAATQALAVKPYAPEEVIAYEWGLKSRWLDQRIQANIAVFYNDITNMQMSEYLGAYSDIQNVGSAKVAGLEFELVAALTDDLTLNFNYGLLDPKYDKFITYDVYTGVANDVTDSAEFPYSPKNKWSLGLNYISETALGEFSAGADYSFVDDHFAFHNQPSAQYTRIEKYNLLNARVSLKRIAGSDFSASIWGKNMTDEEYRINGVPLGDSSGVFIGGLNYYGDPVTYGAEITYSF</sequence>
<dbReference type="InterPro" id="IPR036942">
    <property type="entry name" value="Beta-barrel_TonB_sf"/>
</dbReference>
<dbReference type="GO" id="GO:0009279">
    <property type="term" value="C:cell outer membrane"/>
    <property type="evidence" value="ECO:0007669"/>
    <property type="project" value="UniProtKB-SubCell"/>
</dbReference>
<keyword evidence="17" id="KW-1185">Reference proteome</keyword>
<dbReference type="EMBL" id="CP011036">
    <property type="protein sequence ID" value="ASM54766.1"/>
    <property type="molecule type" value="Genomic_DNA"/>
</dbReference>
<dbReference type="GO" id="GO:0006826">
    <property type="term" value="P:iron ion transport"/>
    <property type="evidence" value="ECO:0007669"/>
    <property type="project" value="UniProtKB-KW"/>
</dbReference>
<evidence type="ECO:0000256" key="5">
    <source>
        <dbReference type="ARBA" id="ARBA00022692"/>
    </source>
</evidence>
<dbReference type="SUPFAM" id="SSF56935">
    <property type="entry name" value="Porins"/>
    <property type="match status" value="1"/>
</dbReference>
<dbReference type="Gene3D" id="2.40.170.20">
    <property type="entry name" value="TonB-dependent receptor, beta-barrel domain"/>
    <property type="match status" value="1"/>
</dbReference>
<evidence type="ECO:0000313" key="16">
    <source>
        <dbReference type="EMBL" id="ASM54766.1"/>
    </source>
</evidence>
<proteinExistence type="inferred from homology"/>
<dbReference type="KEGG" id="png:PNIG_a2785"/>
<accession>A0AAC9XXT3</accession>
<dbReference type="InterPro" id="IPR000531">
    <property type="entry name" value="Beta-barrel_TonB"/>
</dbReference>
<dbReference type="Proteomes" id="UP000198329">
    <property type="component" value="Chromosome I"/>
</dbReference>
<protein>
    <recommendedName>
        <fullName evidence="18">TonB-dependent receptor</fullName>
    </recommendedName>
</protein>
<evidence type="ECO:0000256" key="6">
    <source>
        <dbReference type="ARBA" id="ARBA00023004"/>
    </source>
</evidence>
<dbReference type="InterPro" id="IPR012910">
    <property type="entry name" value="Plug_dom"/>
</dbReference>
<organism evidence="16 17">
    <name type="scientific">Pseudoalteromonas nigrifaciens</name>
    <dbReference type="NCBI Taxonomy" id="28109"/>
    <lineage>
        <taxon>Bacteria</taxon>
        <taxon>Pseudomonadati</taxon>
        <taxon>Pseudomonadota</taxon>
        <taxon>Gammaproteobacteria</taxon>
        <taxon>Alteromonadales</taxon>
        <taxon>Pseudoalteromonadaceae</taxon>
        <taxon>Pseudoalteromonas</taxon>
    </lineage>
</organism>
<keyword evidence="4" id="KW-0410">Iron transport</keyword>
<comment type="subcellular location">
    <subcellularLocation>
        <location evidence="1 11">Cell outer membrane</location>
        <topology evidence="1 11">Multi-pass membrane protein</topology>
    </subcellularLocation>
</comment>
<dbReference type="PANTHER" id="PTHR32552">
    <property type="entry name" value="FERRICHROME IRON RECEPTOR-RELATED"/>
    <property type="match status" value="1"/>
</dbReference>
<evidence type="ECO:0000256" key="4">
    <source>
        <dbReference type="ARBA" id="ARBA00022496"/>
    </source>
</evidence>
<reference evidence="16 17" key="1">
    <citation type="submission" date="2015-03" db="EMBL/GenBank/DDBJ databases">
        <authorList>
            <person name="Xie B.-B."/>
            <person name="Rong J.-C."/>
            <person name="Qin Q.-L."/>
            <person name="Zhang Y.-Z."/>
        </authorList>
    </citation>
    <scope>NUCLEOTIDE SEQUENCE [LARGE SCALE GENOMIC DNA]</scope>
    <source>
        <strain evidence="16 17">KMM 661</strain>
    </source>
</reference>
<evidence type="ECO:0000256" key="11">
    <source>
        <dbReference type="PROSITE-ProRule" id="PRU01360"/>
    </source>
</evidence>
<evidence type="ECO:0000313" key="17">
    <source>
        <dbReference type="Proteomes" id="UP000198329"/>
    </source>
</evidence>
<keyword evidence="5 11" id="KW-0812">Transmembrane</keyword>
<evidence type="ECO:0000259" key="14">
    <source>
        <dbReference type="Pfam" id="PF00593"/>
    </source>
</evidence>
<dbReference type="Pfam" id="PF07715">
    <property type="entry name" value="Plug"/>
    <property type="match status" value="1"/>
</dbReference>
<keyword evidence="10 11" id="KW-0998">Cell outer membrane</keyword>
<evidence type="ECO:0000256" key="8">
    <source>
        <dbReference type="ARBA" id="ARBA00023077"/>
    </source>
</evidence>
<dbReference type="PROSITE" id="PS52016">
    <property type="entry name" value="TONB_DEPENDENT_REC_3"/>
    <property type="match status" value="1"/>
</dbReference>
<feature type="domain" description="TonB-dependent receptor plug" evidence="15">
    <location>
        <begin position="50"/>
        <end position="159"/>
    </location>
</feature>
<evidence type="ECO:0000256" key="1">
    <source>
        <dbReference type="ARBA" id="ARBA00004571"/>
    </source>
</evidence>
<feature type="domain" description="TonB-dependent receptor-like beta-barrel" evidence="14">
    <location>
        <begin position="210"/>
        <end position="682"/>
    </location>
</feature>
<keyword evidence="3 11" id="KW-1134">Transmembrane beta strand</keyword>
<evidence type="ECO:0000256" key="3">
    <source>
        <dbReference type="ARBA" id="ARBA00022452"/>
    </source>
</evidence>
<feature type="chain" id="PRO_5041900210" description="TonB-dependent receptor" evidence="13">
    <location>
        <begin position="26"/>
        <end position="723"/>
    </location>
</feature>
<keyword evidence="6" id="KW-0408">Iron</keyword>
<dbReference type="RefSeq" id="WP_089368591.1">
    <property type="nucleotide sequence ID" value="NZ_BJXZ01000005.1"/>
</dbReference>
<evidence type="ECO:0000256" key="2">
    <source>
        <dbReference type="ARBA" id="ARBA00022448"/>
    </source>
</evidence>
<evidence type="ECO:0000256" key="7">
    <source>
        <dbReference type="ARBA" id="ARBA00023065"/>
    </source>
</evidence>
<evidence type="ECO:0000256" key="12">
    <source>
        <dbReference type="RuleBase" id="RU003357"/>
    </source>
</evidence>
<name>A0AAC9XXT3_9GAMM</name>
<evidence type="ECO:0000256" key="13">
    <source>
        <dbReference type="SAM" id="SignalP"/>
    </source>
</evidence>
<evidence type="ECO:0000259" key="15">
    <source>
        <dbReference type="Pfam" id="PF07715"/>
    </source>
</evidence>
<evidence type="ECO:0008006" key="18">
    <source>
        <dbReference type="Google" id="ProtNLM"/>
    </source>
</evidence>
<keyword evidence="7" id="KW-0406">Ion transport</keyword>
<dbReference type="AlphaFoldDB" id="A0AAC9XXT3"/>
<gene>
    <name evidence="16" type="ORF">PNIG_a2785</name>
</gene>
<dbReference type="GeneID" id="300942417"/>
<keyword evidence="2 11" id="KW-0813">Transport</keyword>
<dbReference type="InterPro" id="IPR039426">
    <property type="entry name" value="TonB-dep_rcpt-like"/>
</dbReference>
<keyword evidence="13" id="KW-0732">Signal</keyword>
<comment type="similarity">
    <text evidence="11 12">Belongs to the TonB-dependent receptor family.</text>
</comment>
<evidence type="ECO:0000256" key="10">
    <source>
        <dbReference type="ARBA" id="ARBA00023237"/>
    </source>
</evidence>